<dbReference type="RefSeq" id="WP_043136974.1">
    <property type="nucleotide sequence ID" value="NZ_JSUQ01000002.1"/>
</dbReference>
<keyword evidence="2" id="KW-0274">FAD</keyword>
<proteinExistence type="predicted"/>
<gene>
    <name evidence="5" type="ORF">OA50_00503</name>
</gene>
<dbReference type="InterPro" id="IPR002346">
    <property type="entry name" value="Mopterin_DH_FAD-bd"/>
</dbReference>
<dbReference type="STRING" id="561184.SAMN05216376_107245"/>
<dbReference type="SMART" id="SM01092">
    <property type="entry name" value="CO_deh_flav_C"/>
    <property type="match status" value="1"/>
</dbReference>
<dbReference type="FunFam" id="3.30.465.10:FF:000017">
    <property type="entry name" value="Xanthine dehydrogenase, FAD binding subunit"/>
    <property type="match status" value="1"/>
</dbReference>
<dbReference type="Gene3D" id="3.30.465.10">
    <property type="match status" value="1"/>
</dbReference>
<dbReference type="PATRIC" id="fig|1515334.3.peg.509"/>
<accession>A0A0B3SW52</accession>
<comment type="caution">
    <text evidence="5">The sequence shown here is derived from an EMBL/GenBank/DDBJ whole genome shotgun (WGS) entry which is preliminary data.</text>
</comment>
<dbReference type="AlphaFoldDB" id="A0A0B3SW52"/>
<evidence type="ECO:0000256" key="3">
    <source>
        <dbReference type="ARBA" id="ARBA00023002"/>
    </source>
</evidence>
<keyword evidence="3" id="KW-0560">Oxidoreductase</keyword>
<dbReference type="SUPFAM" id="SSF55447">
    <property type="entry name" value="CO dehydrogenase flavoprotein C-terminal domain-like"/>
    <property type="match status" value="1"/>
</dbReference>
<dbReference type="GO" id="GO:0016491">
    <property type="term" value="F:oxidoreductase activity"/>
    <property type="evidence" value="ECO:0007669"/>
    <property type="project" value="UniProtKB-KW"/>
</dbReference>
<dbReference type="Pfam" id="PF00941">
    <property type="entry name" value="FAD_binding_5"/>
    <property type="match status" value="1"/>
</dbReference>
<dbReference type="InterPro" id="IPR005107">
    <property type="entry name" value="CO_DH_flav_C"/>
</dbReference>
<dbReference type="InterPro" id="IPR036683">
    <property type="entry name" value="CO_DH_flav_C_dom_sf"/>
</dbReference>
<dbReference type="InterPro" id="IPR036318">
    <property type="entry name" value="FAD-bd_PCMH-like_sf"/>
</dbReference>
<evidence type="ECO:0000313" key="6">
    <source>
        <dbReference type="Proteomes" id="UP000030960"/>
    </source>
</evidence>
<evidence type="ECO:0000256" key="1">
    <source>
        <dbReference type="ARBA" id="ARBA00022630"/>
    </source>
</evidence>
<protein>
    <submittedName>
        <fullName evidence="5">Putative carbon monoxide dehydrogenase medium chain</fullName>
    </submittedName>
</protein>
<dbReference type="GO" id="GO:0071949">
    <property type="term" value="F:FAD binding"/>
    <property type="evidence" value="ECO:0007669"/>
    <property type="project" value="InterPro"/>
</dbReference>
<dbReference type="Pfam" id="PF03450">
    <property type="entry name" value="CO_deh_flav_C"/>
    <property type="match status" value="1"/>
</dbReference>
<name>A0A0B3SW52_9RHOB</name>
<dbReference type="InterPro" id="IPR016166">
    <property type="entry name" value="FAD-bd_PCMH"/>
</dbReference>
<dbReference type="PANTHER" id="PTHR42659:SF2">
    <property type="entry name" value="XANTHINE DEHYDROGENASE SUBUNIT C-RELATED"/>
    <property type="match status" value="1"/>
</dbReference>
<dbReference type="Gene3D" id="3.30.43.10">
    <property type="entry name" value="Uridine Diphospho-n-acetylenolpyruvylglucosamine Reductase, domain 2"/>
    <property type="match status" value="1"/>
</dbReference>
<dbReference type="Gene3D" id="3.30.390.50">
    <property type="entry name" value="CO dehydrogenase flavoprotein, C-terminal domain"/>
    <property type="match status" value="1"/>
</dbReference>
<dbReference type="SUPFAM" id="SSF56176">
    <property type="entry name" value="FAD-binding/transporter-associated domain-like"/>
    <property type="match status" value="1"/>
</dbReference>
<reference evidence="5 6" key="1">
    <citation type="submission" date="2014-10" db="EMBL/GenBank/DDBJ databases">
        <title>Genome sequence of Ponticoccus sp. strain UMTAT08 isolated from clonal culture of toxic dinoflagellate Alexandrium tamiyavanichii.</title>
        <authorList>
            <person name="Gan H.Y."/>
            <person name="Muhd D.-D."/>
            <person name="Mohd Noor M.E."/>
            <person name="Yeong Y.S."/>
            <person name="Usup G."/>
        </authorList>
    </citation>
    <scope>NUCLEOTIDE SEQUENCE [LARGE SCALE GENOMIC DNA]</scope>
    <source>
        <strain evidence="5 6">UMTAT08</strain>
    </source>
</reference>
<dbReference type="PANTHER" id="PTHR42659">
    <property type="entry name" value="XANTHINE DEHYDROGENASE SUBUNIT C-RELATED"/>
    <property type="match status" value="1"/>
</dbReference>
<dbReference type="OrthoDB" id="9793944at2"/>
<sequence>MKASAGGYARARDVRHALDLLAASDGMGRILAGGQSLVAAMNMRLSEGDMLVDISRIDGLAGVTDEGAVLRIGALTRHADVGADPLVRAHAPLLSAAVDHIAHAAIRNRGTIGGALAHADPAAEFPACILALGATLHAEGPEGTREIAAEDFFQDVFTTALAEDEILTAVTIPKAETGEVQVLEEVARRSGDYALAGMCLVKRSAGHRLTVFSVGPTPLLATDVMAALDAGDMDGAVAALKDALDPPSDTQASAAYRKHLAGVLLRRAVARIGEQQA</sequence>
<dbReference type="InterPro" id="IPR051312">
    <property type="entry name" value="Diverse_Substr_Oxidored"/>
</dbReference>
<evidence type="ECO:0000256" key="2">
    <source>
        <dbReference type="ARBA" id="ARBA00022827"/>
    </source>
</evidence>
<dbReference type="PROSITE" id="PS51387">
    <property type="entry name" value="FAD_PCMH"/>
    <property type="match status" value="1"/>
</dbReference>
<evidence type="ECO:0000313" key="5">
    <source>
        <dbReference type="EMBL" id="KHQ54669.1"/>
    </source>
</evidence>
<organism evidence="5 6">
    <name type="scientific">Mameliella alba</name>
    <dbReference type="NCBI Taxonomy" id="561184"/>
    <lineage>
        <taxon>Bacteria</taxon>
        <taxon>Pseudomonadati</taxon>
        <taxon>Pseudomonadota</taxon>
        <taxon>Alphaproteobacteria</taxon>
        <taxon>Rhodobacterales</taxon>
        <taxon>Roseobacteraceae</taxon>
        <taxon>Mameliella</taxon>
    </lineage>
</organism>
<dbReference type="InterPro" id="IPR016169">
    <property type="entry name" value="FAD-bd_PCMH_sub2"/>
</dbReference>
<dbReference type="EMBL" id="JSUQ01000002">
    <property type="protein sequence ID" value="KHQ54669.1"/>
    <property type="molecule type" value="Genomic_DNA"/>
</dbReference>
<feature type="domain" description="FAD-binding PCMH-type" evidence="4">
    <location>
        <begin position="1"/>
        <end position="177"/>
    </location>
</feature>
<evidence type="ECO:0000259" key="4">
    <source>
        <dbReference type="PROSITE" id="PS51387"/>
    </source>
</evidence>
<keyword evidence="6" id="KW-1185">Reference proteome</keyword>
<dbReference type="Proteomes" id="UP000030960">
    <property type="component" value="Unassembled WGS sequence"/>
</dbReference>
<dbReference type="InterPro" id="IPR016167">
    <property type="entry name" value="FAD-bd_PCMH_sub1"/>
</dbReference>
<keyword evidence="1" id="KW-0285">Flavoprotein</keyword>